<dbReference type="PANTHER" id="PTHR30619">
    <property type="entry name" value="DNA INTERNALIZATION/COMPETENCE PROTEIN COMEC/REC2"/>
    <property type="match status" value="1"/>
</dbReference>
<dbReference type="OrthoDB" id="9761531at2"/>
<dbReference type="SMART" id="SM00849">
    <property type="entry name" value="Lactamase_B"/>
    <property type="match status" value="1"/>
</dbReference>
<dbReference type="Proteomes" id="UP000214618">
    <property type="component" value="Chromosome"/>
</dbReference>
<organism evidence="3 4">
    <name type="scientific">Peribacillus simplex NBRC 15720 = DSM 1321</name>
    <dbReference type="NCBI Taxonomy" id="1349754"/>
    <lineage>
        <taxon>Bacteria</taxon>
        <taxon>Bacillati</taxon>
        <taxon>Bacillota</taxon>
        <taxon>Bacilli</taxon>
        <taxon>Bacillales</taxon>
        <taxon>Bacillaceae</taxon>
        <taxon>Peribacillus</taxon>
    </lineage>
</organism>
<evidence type="ECO:0000259" key="2">
    <source>
        <dbReference type="SMART" id="SM00849"/>
    </source>
</evidence>
<feature type="domain" description="Metallo-beta-lactamase" evidence="2">
    <location>
        <begin position="38"/>
        <end position="234"/>
    </location>
</feature>
<dbReference type="Pfam" id="PF00753">
    <property type="entry name" value="Lactamase_B"/>
    <property type="match status" value="1"/>
</dbReference>
<sequence>MKKINILLVAVLVLSLFTGLKTTEAASNVKVHFINVGQGDSILIQTGNENVLIDGGGKGKGDEVVAYLKKQKVKTLNALVSTHPDADHVGGLAYVIKSLNVKSVYAPKVSHTTQAYKDFLTAVKQKNLSIKKAQTGVEINTKAKDNSLKFIAPVKEYAKSDLNNWSAVLLLKHDKKTFLFTGDAEEKAESDMLAKKLVPSVDVLKVGHHGAKTSTSSAFINKAKPKYAVISVGKNGYGHPTSTVVKRLNTVKAKTYRTDKSGNIIFTSTGQKITVKTVK</sequence>
<dbReference type="PANTHER" id="PTHR30619:SF7">
    <property type="entry name" value="BETA-LACTAMASE DOMAIN PROTEIN"/>
    <property type="match status" value="1"/>
</dbReference>
<dbReference type="GO" id="GO:0016787">
    <property type="term" value="F:hydrolase activity"/>
    <property type="evidence" value="ECO:0007669"/>
    <property type="project" value="UniProtKB-KW"/>
</dbReference>
<feature type="chain" id="PRO_5011221227" evidence="1">
    <location>
        <begin position="26"/>
        <end position="279"/>
    </location>
</feature>
<dbReference type="Gene3D" id="3.60.15.10">
    <property type="entry name" value="Ribonuclease Z/Hydroxyacylglutathione hydrolase-like"/>
    <property type="match status" value="1"/>
</dbReference>
<dbReference type="InterPro" id="IPR036866">
    <property type="entry name" value="RibonucZ/Hydroxyglut_hydro"/>
</dbReference>
<feature type="signal peptide" evidence="1">
    <location>
        <begin position="1"/>
        <end position="25"/>
    </location>
</feature>
<protein>
    <submittedName>
        <fullName evidence="3">MBL fold metallo-hydrolase</fullName>
    </submittedName>
</protein>
<dbReference type="InterPro" id="IPR035681">
    <property type="entry name" value="ComA-like_MBL"/>
</dbReference>
<keyword evidence="3" id="KW-0378">Hydrolase</keyword>
<dbReference type="InterPro" id="IPR052159">
    <property type="entry name" value="Competence_DNA_uptake"/>
</dbReference>
<name>A0A223EED6_9BACI</name>
<dbReference type="RefSeq" id="WP_063232236.1">
    <property type="nucleotide sequence ID" value="NZ_BCVO01000002.1"/>
</dbReference>
<keyword evidence="1" id="KW-0732">Signal</keyword>
<dbReference type="EMBL" id="CP017704">
    <property type="protein sequence ID" value="ASS93618.1"/>
    <property type="molecule type" value="Genomic_DNA"/>
</dbReference>
<dbReference type="SUPFAM" id="SSF56281">
    <property type="entry name" value="Metallo-hydrolase/oxidoreductase"/>
    <property type="match status" value="1"/>
</dbReference>
<gene>
    <name evidence="3" type="ORF">BS1321_06310</name>
</gene>
<evidence type="ECO:0000256" key="1">
    <source>
        <dbReference type="SAM" id="SignalP"/>
    </source>
</evidence>
<reference evidence="3 4" key="1">
    <citation type="submission" date="2016-10" db="EMBL/GenBank/DDBJ databases">
        <title>The whole genome sequencing and assembly of Bacillus simplex DSM 1321 strain.</title>
        <authorList>
            <person name="Park M.-K."/>
            <person name="Lee Y.-J."/>
            <person name="Yi H."/>
            <person name="Bahn Y.-S."/>
            <person name="Kim J.F."/>
            <person name="Lee D.-W."/>
        </authorList>
    </citation>
    <scope>NUCLEOTIDE SEQUENCE [LARGE SCALE GENOMIC DNA]</scope>
    <source>
        <strain evidence="3 4">DSM 1321</strain>
    </source>
</reference>
<accession>A0A223EED6</accession>
<dbReference type="InterPro" id="IPR001279">
    <property type="entry name" value="Metallo-B-lactamas"/>
</dbReference>
<evidence type="ECO:0000313" key="3">
    <source>
        <dbReference type="EMBL" id="ASS93618.1"/>
    </source>
</evidence>
<evidence type="ECO:0000313" key="4">
    <source>
        <dbReference type="Proteomes" id="UP000214618"/>
    </source>
</evidence>
<dbReference type="GeneID" id="56472343"/>
<dbReference type="CDD" id="cd07731">
    <property type="entry name" value="ComA-like_MBL-fold"/>
    <property type="match status" value="1"/>
</dbReference>
<dbReference type="AlphaFoldDB" id="A0A223EED6"/>
<proteinExistence type="predicted"/>